<evidence type="ECO:0000313" key="5">
    <source>
        <dbReference type="Proteomes" id="UP000053201"/>
    </source>
</evidence>
<sequence length="428" mass="48817">MASGTTVKVANVSSYVTEELLKQLFEIIGTVRNFDLHPSPHNDGLQECEVEFGDATSAITALHLTGTDLGDRTLFVTTGGTDLPAPINVPPTATSAELLARNPNINPTILHFDPQKAEEIARTVYVGNINSNVTEEDVRQCFGGCGPIAHVKMAGDPGQVTRFAFVEFITQEGASEALKQNGIMLGDRALKVNHSKNAINKTPKKLESFSDPAMKLVAEAQAAIAKKYGSERDSEDMSVDGDRDRRSMHRRSRSRSRSKPSERYRPRRSPSYDRRRRRSRSRSWDRRRRSRSRSPLSRRRASRTRSRDRSRYQSRDRSPGRSRDDRKRDDSRLDRSRKEKDRNRDRSGRERDKNRDGDKHKERTKDRERKKDRDGEGKEKSEKSKKRDKVKPAERDERDGDEKSDKSNRKDAVEGAVVSEPSREKETQ</sequence>
<keyword evidence="5" id="KW-1185">Reference proteome</keyword>
<accession>A0A0L0HPF2</accession>
<dbReference type="InterPro" id="IPR035979">
    <property type="entry name" value="RBD_domain_sf"/>
</dbReference>
<proteinExistence type="predicted"/>
<dbReference type="SUPFAM" id="SSF54928">
    <property type="entry name" value="RNA-binding domain, RBD"/>
    <property type="match status" value="2"/>
</dbReference>
<dbReference type="GeneID" id="27685641"/>
<dbReference type="InParanoid" id="A0A0L0HPF2"/>
<feature type="compositionally biased region" description="Basic residues" evidence="2">
    <location>
        <begin position="246"/>
        <end position="258"/>
    </location>
</feature>
<dbReference type="eggNOG" id="KOG0118">
    <property type="taxonomic scope" value="Eukaryota"/>
</dbReference>
<gene>
    <name evidence="4" type="ORF">SPPG_02017</name>
</gene>
<dbReference type="InterPro" id="IPR012677">
    <property type="entry name" value="Nucleotide-bd_a/b_plait_sf"/>
</dbReference>
<dbReference type="OrthoDB" id="4726at2759"/>
<dbReference type="EMBL" id="KQ257452">
    <property type="protein sequence ID" value="KND02938.1"/>
    <property type="molecule type" value="Genomic_DNA"/>
</dbReference>
<dbReference type="InterPro" id="IPR000504">
    <property type="entry name" value="RRM_dom"/>
</dbReference>
<dbReference type="OMA" id="ADDRHEE"/>
<keyword evidence="1" id="KW-0694">RNA-binding</keyword>
<dbReference type="PANTHER" id="PTHR32343:SF22">
    <property type="entry name" value="LD29830P"/>
    <property type="match status" value="1"/>
</dbReference>
<dbReference type="Pfam" id="PF00076">
    <property type="entry name" value="RRM_1"/>
    <property type="match status" value="2"/>
</dbReference>
<dbReference type="GO" id="GO:0003723">
    <property type="term" value="F:RNA binding"/>
    <property type="evidence" value="ECO:0007669"/>
    <property type="project" value="UniProtKB-UniRule"/>
</dbReference>
<dbReference type="Proteomes" id="UP000053201">
    <property type="component" value="Unassembled WGS sequence"/>
</dbReference>
<evidence type="ECO:0000313" key="4">
    <source>
        <dbReference type="EMBL" id="KND02938.1"/>
    </source>
</evidence>
<feature type="region of interest" description="Disordered" evidence="2">
    <location>
        <begin position="227"/>
        <end position="428"/>
    </location>
</feature>
<feature type="domain" description="RRM" evidence="3">
    <location>
        <begin position="5"/>
        <end position="81"/>
    </location>
</feature>
<dbReference type="PANTHER" id="PTHR32343">
    <property type="entry name" value="SERINE/ARGININE-RICH SPLICING FACTOR"/>
    <property type="match status" value="1"/>
</dbReference>
<protein>
    <recommendedName>
        <fullName evidence="3">RRM domain-containing protein</fullName>
    </recommendedName>
</protein>
<dbReference type="GO" id="GO:0005654">
    <property type="term" value="C:nucleoplasm"/>
    <property type="evidence" value="ECO:0007669"/>
    <property type="project" value="TreeGrafter"/>
</dbReference>
<dbReference type="AlphaFoldDB" id="A0A0L0HPF2"/>
<dbReference type="RefSeq" id="XP_016610977.1">
    <property type="nucleotide sequence ID" value="XM_016750323.1"/>
</dbReference>
<dbReference type="STRING" id="645134.A0A0L0HPF2"/>
<dbReference type="SMART" id="SM00360">
    <property type="entry name" value="RRM"/>
    <property type="match status" value="2"/>
</dbReference>
<feature type="compositionally biased region" description="Basic and acidic residues" evidence="2">
    <location>
        <begin position="390"/>
        <end position="413"/>
    </location>
</feature>
<reference evidence="4 5" key="1">
    <citation type="submission" date="2009-08" db="EMBL/GenBank/DDBJ databases">
        <title>The Genome Sequence of Spizellomyces punctatus strain DAOM BR117.</title>
        <authorList>
            <consortium name="The Broad Institute Genome Sequencing Platform"/>
            <person name="Russ C."/>
            <person name="Cuomo C."/>
            <person name="Shea T."/>
            <person name="Young S.K."/>
            <person name="Zeng Q."/>
            <person name="Koehrsen M."/>
            <person name="Haas B."/>
            <person name="Borodovsky M."/>
            <person name="Guigo R."/>
            <person name="Alvarado L."/>
            <person name="Berlin A."/>
            <person name="Bochicchio J."/>
            <person name="Borenstein D."/>
            <person name="Chapman S."/>
            <person name="Chen Z."/>
            <person name="Engels R."/>
            <person name="Freedman E."/>
            <person name="Gellesch M."/>
            <person name="Goldberg J."/>
            <person name="Griggs A."/>
            <person name="Gujja S."/>
            <person name="Heiman D."/>
            <person name="Hepburn T."/>
            <person name="Howarth C."/>
            <person name="Jen D."/>
            <person name="Larson L."/>
            <person name="Lewis B."/>
            <person name="Mehta T."/>
            <person name="Park D."/>
            <person name="Pearson M."/>
            <person name="Roberts A."/>
            <person name="Saif S."/>
            <person name="Shenoy N."/>
            <person name="Sisk P."/>
            <person name="Stolte C."/>
            <person name="Sykes S."/>
            <person name="Thomson T."/>
            <person name="Walk T."/>
            <person name="White J."/>
            <person name="Yandava C."/>
            <person name="Burger G."/>
            <person name="Gray M.W."/>
            <person name="Holland P.W.H."/>
            <person name="King N."/>
            <person name="Lang F.B.F."/>
            <person name="Roger A.J."/>
            <person name="Ruiz-Trillo I."/>
            <person name="Lander E."/>
            <person name="Nusbaum C."/>
        </authorList>
    </citation>
    <scope>NUCLEOTIDE SEQUENCE [LARGE SCALE GENOMIC DNA]</scope>
    <source>
        <strain evidence="4 5">DAOM BR117</strain>
    </source>
</reference>
<evidence type="ECO:0000259" key="3">
    <source>
        <dbReference type="PROSITE" id="PS50102"/>
    </source>
</evidence>
<evidence type="ECO:0000256" key="1">
    <source>
        <dbReference type="PROSITE-ProRule" id="PRU00176"/>
    </source>
</evidence>
<feature type="compositionally biased region" description="Basic residues" evidence="2">
    <location>
        <begin position="274"/>
        <end position="304"/>
    </location>
</feature>
<evidence type="ECO:0000256" key="2">
    <source>
        <dbReference type="SAM" id="MobiDB-lite"/>
    </source>
</evidence>
<dbReference type="VEuPathDB" id="FungiDB:SPPG_02017"/>
<organism evidence="4 5">
    <name type="scientific">Spizellomyces punctatus (strain DAOM BR117)</name>
    <dbReference type="NCBI Taxonomy" id="645134"/>
    <lineage>
        <taxon>Eukaryota</taxon>
        <taxon>Fungi</taxon>
        <taxon>Fungi incertae sedis</taxon>
        <taxon>Chytridiomycota</taxon>
        <taxon>Chytridiomycota incertae sedis</taxon>
        <taxon>Chytridiomycetes</taxon>
        <taxon>Spizellomycetales</taxon>
        <taxon>Spizellomycetaceae</taxon>
        <taxon>Spizellomyces</taxon>
    </lineage>
</organism>
<feature type="domain" description="RRM" evidence="3">
    <location>
        <begin position="122"/>
        <end position="197"/>
    </location>
</feature>
<dbReference type="Gene3D" id="3.30.70.330">
    <property type="match status" value="2"/>
</dbReference>
<dbReference type="PROSITE" id="PS50102">
    <property type="entry name" value="RRM"/>
    <property type="match status" value="2"/>
</dbReference>
<feature type="compositionally biased region" description="Basic and acidic residues" evidence="2">
    <location>
        <begin position="305"/>
        <end position="382"/>
    </location>
</feature>
<name>A0A0L0HPF2_SPIPD</name>